<feature type="transmembrane region" description="Helical" evidence="3">
    <location>
        <begin position="231"/>
        <end position="251"/>
    </location>
</feature>
<dbReference type="Pfam" id="PF00892">
    <property type="entry name" value="EamA"/>
    <property type="match status" value="1"/>
</dbReference>
<comment type="similarity">
    <text evidence="1">Belongs to the EamA transporter family.</text>
</comment>
<feature type="region of interest" description="Disordered" evidence="2">
    <location>
        <begin position="373"/>
        <end position="400"/>
    </location>
</feature>
<feature type="domain" description="EamA" evidence="4">
    <location>
        <begin position="233"/>
        <end position="365"/>
    </location>
</feature>
<feature type="region of interest" description="Disordered" evidence="2">
    <location>
        <begin position="54"/>
        <end position="74"/>
    </location>
</feature>
<sequence>MQRLRIPHIGTPFHAPYSGFRQPLCKQRQQREDNRKLTKTQCLQRCRRWEATPDRSTYGRSRQRSRSQRRSSMEAPVAKQPSIWERLRSKNPLLFAIILVVIAGSCNYVGTGFLTPAFDTVGGVQVAWVRLSITAIVLLLWRQPWRKKWTKEQIIWLVLFAVSIGTMYTSYNISVDNLAMGIAVPIQFLGPVAIGAITGKNWKQRSAIVVAAIGVAMLAGLSLSGNKSDTIVIGLVASFVAALAWAGYIFFGNKMAHNGALDALSLAITLAALVLAPFVGPSAVKQMAIDPGNSVWRIIQFTILASVIAAVLDQVMLKTIAPNVFSVLQALYPVISLIIGLFFGQFPTLLEVIGLLIVSASIVLTALSGVQDENDDDKAVAKTPAKTSTTDGRPAAAAAK</sequence>
<dbReference type="OrthoDB" id="9815120at2"/>
<feature type="transmembrane region" description="Helical" evidence="3">
    <location>
        <begin position="263"/>
        <end position="283"/>
    </location>
</feature>
<evidence type="ECO:0000256" key="2">
    <source>
        <dbReference type="SAM" id="MobiDB-lite"/>
    </source>
</evidence>
<feature type="transmembrane region" description="Helical" evidence="3">
    <location>
        <begin position="206"/>
        <end position="225"/>
    </location>
</feature>
<comment type="caution">
    <text evidence="5">The sequence shown here is derived from an EMBL/GenBank/DDBJ whole genome shotgun (WGS) entry which is preliminary data.</text>
</comment>
<keyword evidence="3" id="KW-0472">Membrane</keyword>
<keyword evidence="3" id="KW-0812">Transmembrane</keyword>
<keyword evidence="6" id="KW-1185">Reference proteome</keyword>
<dbReference type="InterPro" id="IPR000620">
    <property type="entry name" value="EamA_dom"/>
</dbReference>
<feature type="transmembrane region" description="Helical" evidence="3">
    <location>
        <begin position="122"/>
        <end position="141"/>
    </location>
</feature>
<accession>A0A2M9H914</accession>
<dbReference type="SUPFAM" id="SSF103481">
    <property type="entry name" value="Multidrug resistance efflux transporter EmrE"/>
    <property type="match status" value="2"/>
</dbReference>
<feature type="transmembrane region" description="Helical" evidence="3">
    <location>
        <begin position="177"/>
        <end position="199"/>
    </location>
</feature>
<proteinExistence type="inferred from homology"/>
<dbReference type="InterPro" id="IPR037185">
    <property type="entry name" value="EmrE-like"/>
</dbReference>
<feature type="transmembrane region" description="Helical" evidence="3">
    <location>
        <begin position="324"/>
        <end position="343"/>
    </location>
</feature>
<dbReference type="Proteomes" id="UP000229095">
    <property type="component" value="Unassembled WGS sequence"/>
</dbReference>
<dbReference type="GO" id="GO:0015565">
    <property type="term" value="F:threonine efflux transmembrane transporter activity"/>
    <property type="evidence" value="ECO:0007669"/>
    <property type="project" value="TreeGrafter"/>
</dbReference>
<dbReference type="AlphaFoldDB" id="A0A2M9H914"/>
<dbReference type="GO" id="GO:0005886">
    <property type="term" value="C:plasma membrane"/>
    <property type="evidence" value="ECO:0007669"/>
    <property type="project" value="TreeGrafter"/>
</dbReference>
<dbReference type="PANTHER" id="PTHR22911:SF37">
    <property type="entry name" value="THREONINE_HOMOSERINE EXPORTER RHTA"/>
    <property type="match status" value="1"/>
</dbReference>
<feature type="transmembrane region" description="Helical" evidence="3">
    <location>
        <begin position="93"/>
        <end position="110"/>
    </location>
</feature>
<evidence type="ECO:0000256" key="3">
    <source>
        <dbReference type="SAM" id="Phobius"/>
    </source>
</evidence>
<evidence type="ECO:0000256" key="1">
    <source>
        <dbReference type="ARBA" id="ARBA00007362"/>
    </source>
</evidence>
<reference evidence="5 6" key="1">
    <citation type="submission" date="2017-10" db="EMBL/GenBank/DDBJ databases">
        <title>Draft genome sequences of strains TRE 1, TRE 9, TRE H and TRI 7, isolated from tamarins, belonging to four potential novel Bifidobacterium species.</title>
        <authorList>
            <person name="Mattarelli P."/>
            <person name="Modesto M."/>
            <person name="Puglisi E."/>
            <person name="Morelli L."/>
            <person name="Spezio C."/>
            <person name="Bonetti A."/>
            <person name="Sandri C."/>
        </authorList>
    </citation>
    <scope>NUCLEOTIDE SEQUENCE [LARGE SCALE GENOMIC DNA]</scope>
    <source>
        <strain evidence="6">TRE1</strain>
    </source>
</reference>
<gene>
    <name evidence="5" type="ORF">CS006_04450</name>
</gene>
<feature type="transmembrane region" description="Helical" evidence="3">
    <location>
        <begin position="295"/>
        <end position="312"/>
    </location>
</feature>
<evidence type="ECO:0000313" key="5">
    <source>
        <dbReference type="EMBL" id="PJM73302.1"/>
    </source>
</evidence>
<organism evidence="5 6">
    <name type="scientific">Bifidobacterium primatium</name>
    <dbReference type="NCBI Taxonomy" id="2045438"/>
    <lineage>
        <taxon>Bacteria</taxon>
        <taxon>Bacillati</taxon>
        <taxon>Actinomycetota</taxon>
        <taxon>Actinomycetes</taxon>
        <taxon>Bifidobacteriales</taxon>
        <taxon>Bifidobacteriaceae</taxon>
        <taxon>Bifidobacterium</taxon>
    </lineage>
</organism>
<evidence type="ECO:0000313" key="6">
    <source>
        <dbReference type="Proteomes" id="UP000229095"/>
    </source>
</evidence>
<dbReference type="EMBL" id="PEBI01000002">
    <property type="protein sequence ID" value="PJM73302.1"/>
    <property type="molecule type" value="Genomic_DNA"/>
</dbReference>
<evidence type="ECO:0000259" key="4">
    <source>
        <dbReference type="Pfam" id="PF00892"/>
    </source>
</evidence>
<dbReference type="PANTHER" id="PTHR22911">
    <property type="entry name" value="ACYL-MALONYL CONDENSING ENZYME-RELATED"/>
    <property type="match status" value="1"/>
</dbReference>
<name>A0A2M9H914_9BIFI</name>
<feature type="transmembrane region" description="Helical" evidence="3">
    <location>
        <begin position="349"/>
        <end position="370"/>
    </location>
</feature>
<keyword evidence="3" id="KW-1133">Transmembrane helix</keyword>
<protein>
    <recommendedName>
        <fullName evidence="4">EamA domain-containing protein</fullName>
    </recommendedName>
</protein>
<feature type="transmembrane region" description="Helical" evidence="3">
    <location>
        <begin position="153"/>
        <end position="171"/>
    </location>
</feature>